<sequence>MGERQKGRNDLQLASLRRDRAWVEKARAVAVELIGDGSGLEQHPLLGAELALVLDDEDREFLHKS</sequence>
<dbReference type="EMBL" id="CAFBMG010000136">
    <property type="protein sequence ID" value="CAB4911446.1"/>
    <property type="molecule type" value="Genomic_DNA"/>
</dbReference>
<evidence type="ECO:0000313" key="1">
    <source>
        <dbReference type="EMBL" id="CAB4911446.1"/>
    </source>
</evidence>
<accession>A0A6J7GX99</accession>
<reference evidence="1" key="1">
    <citation type="submission" date="2020-05" db="EMBL/GenBank/DDBJ databases">
        <authorList>
            <person name="Chiriac C."/>
            <person name="Salcher M."/>
            <person name="Ghai R."/>
            <person name="Kavagutti S V."/>
        </authorList>
    </citation>
    <scope>NUCLEOTIDE SEQUENCE</scope>
</reference>
<gene>
    <name evidence="1" type="ORF">UFOPK3519_01441</name>
</gene>
<proteinExistence type="predicted"/>
<name>A0A6J7GX99_9ZZZZ</name>
<organism evidence="1">
    <name type="scientific">freshwater metagenome</name>
    <dbReference type="NCBI Taxonomy" id="449393"/>
    <lineage>
        <taxon>unclassified sequences</taxon>
        <taxon>metagenomes</taxon>
        <taxon>ecological metagenomes</taxon>
    </lineage>
</organism>
<protein>
    <submittedName>
        <fullName evidence="1">Unannotated protein</fullName>
    </submittedName>
</protein>
<dbReference type="AlphaFoldDB" id="A0A6J7GX99"/>